<feature type="non-terminal residue" evidence="2">
    <location>
        <position position="1"/>
    </location>
</feature>
<evidence type="ECO:0000256" key="1">
    <source>
        <dbReference type="SAM" id="Phobius"/>
    </source>
</evidence>
<evidence type="ECO:0000313" key="4">
    <source>
        <dbReference type="RefSeq" id="XP_033534668.1"/>
    </source>
</evidence>
<dbReference type="OrthoDB" id="2603at2759"/>
<feature type="transmembrane region" description="Helical" evidence="1">
    <location>
        <begin position="239"/>
        <end position="260"/>
    </location>
</feature>
<dbReference type="EMBL" id="ML975156">
    <property type="protein sequence ID" value="KAF1813037.1"/>
    <property type="molecule type" value="Genomic_DNA"/>
</dbReference>
<dbReference type="RefSeq" id="XP_033534668.1">
    <property type="nucleotide sequence ID" value="XM_033675437.1"/>
</dbReference>
<evidence type="ECO:0008006" key="5">
    <source>
        <dbReference type="Google" id="ProtNLM"/>
    </source>
</evidence>
<sequence length="381" mass="42891">NGPLHFANPTRALFRVQKEGDKDAHQFAQGHPRAKPGPLVTYVWKPRNNRKGRHELSIQRTHPSQTLDMIPVTGSIRSTLRGISRMFTKAPVFDISYLVAVIFTLGSVIWCINGFFNFLPLIRPKSEFKGEELVGGGVTAFIGATIFEIGSILLILEALNENRDGCFGWAVHEALDEAARPVEPAIEHCIHHHQKTWNIFRKKAGRSRSVEEGRKETGKPADNLVWIWSPSWYDLKKHFFHEIGFVACFSQLIGATVFWISGFTALPGILNKMSPGLEDGIYWTPQVVGGTGFIISGTLFMLETQKKWWKPAFGVLGWHIGFWNLIGGIGFTICPAFGYDTDSWAQYQASCSTFWGSWAFLIGSVIQWYESLEKYPVRVEA</sequence>
<feature type="transmembrane region" description="Helical" evidence="1">
    <location>
        <begin position="95"/>
        <end position="116"/>
    </location>
</feature>
<dbReference type="Proteomes" id="UP000504638">
    <property type="component" value="Unplaced"/>
</dbReference>
<reference evidence="4" key="2">
    <citation type="submission" date="2020-04" db="EMBL/GenBank/DDBJ databases">
        <authorList>
            <consortium name="NCBI Genome Project"/>
        </authorList>
    </citation>
    <scope>NUCLEOTIDE SEQUENCE</scope>
    <source>
        <strain evidence="4">CBS 781.70</strain>
    </source>
</reference>
<gene>
    <name evidence="2 4" type="ORF">P152DRAFT_366880</name>
</gene>
<feature type="transmembrane region" description="Helical" evidence="1">
    <location>
        <begin position="345"/>
        <end position="369"/>
    </location>
</feature>
<protein>
    <recommendedName>
        <fullName evidence="5">Integral membrane protein</fullName>
    </recommendedName>
</protein>
<organism evidence="2">
    <name type="scientific">Eremomyces bilateralis CBS 781.70</name>
    <dbReference type="NCBI Taxonomy" id="1392243"/>
    <lineage>
        <taxon>Eukaryota</taxon>
        <taxon>Fungi</taxon>
        <taxon>Dikarya</taxon>
        <taxon>Ascomycota</taxon>
        <taxon>Pezizomycotina</taxon>
        <taxon>Dothideomycetes</taxon>
        <taxon>Dothideomycetes incertae sedis</taxon>
        <taxon>Eremomycetales</taxon>
        <taxon>Eremomycetaceae</taxon>
        <taxon>Eremomyces</taxon>
    </lineage>
</organism>
<feature type="transmembrane region" description="Helical" evidence="1">
    <location>
        <begin position="280"/>
        <end position="302"/>
    </location>
</feature>
<evidence type="ECO:0000313" key="3">
    <source>
        <dbReference type="Proteomes" id="UP000504638"/>
    </source>
</evidence>
<dbReference type="AlphaFoldDB" id="A0A6G1G4N7"/>
<feature type="transmembrane region" description="Helical" evidence="1">
    <location>
        <begin position="314"/>
        <end position="339"/>
    </location>
</feature>
<keyword evidence="3" id="KW-1185">Reference proteome</keyword>
<feature type="transmembrane region" description="Helical" evidence="1">
    <location>
        <begin position="136"/>
        <end position="156"/>
    </location>
</feature>
<feature type="non-terminal residue" evidence="2">
    <location>
        <position position="381"/>
    </location>
</feature>
<keyword evidence="1" id="KW-0812">Transmembrane</keyword>
<evidence type="ECO:0000313" key="2">
    <source>
        <dbReference type="EMBL" id="KAF1813037.1"/>
    </source>
</evidence>
<reference evidence="4" key="3">
    <citation type="submission" date="2025-04" db="UniProtKB">
        <authorList>
            <consortium name="RefSeq"/>
        </authorList>
    </citation>
    <scope>IDENTIFICATION</scope>
    <source>
        <strain evidence="4">CBS 781.70</strain>
    </source>
</reference>
<dbReference type="GeneID" id="54416007"/>
<name>A0A6G1G4N7_9PEZI</name>
<keyword evidence="1" id="KW-1133">Transmembrane helix</keyword>
<proteinExistence type="predicted"/>
<accession>A0A6G1G4N7</accession>
<keyword evidence="1" id="KW-0472">Membrane</keyword>
<reference evidence="2 4" key="1">
    <citation type="submission" date="2020-01" db="EMBL/GenBank/DDBJ databases">
        <authorList>
            <consortium name="DOE Joint Genome Institute"/>
            <person name="Haridas S."/>
            <person name="Albert R."/>
            <person name="Binder M."/>
            <person name="Bloem J."/>
            <person name="Labutti K."/>
            <person name="Salamov A."/>
            <person name="Andreopoulos B."/>
            <person name="Baker S.E."/>
            <person name="Barry K."/>
            <person name="Bills G."/>
            <person name="Bluhm B.H."/>
            <person name="Cannon C."/>
            <person name="Castanera R."/>
            <person name="Culley D.E."/>
            <person name="Daum C."/>
            <person name="Ezra D."/>
            <person name="Gonzalez J.B."/>
            <person name="Henrissat B."/>
            <person name="Kuo A."/>
            <person name="Liang C."/>
            <person name="Lipzen A."/>
            <person name="Lutzoni F."/>
            <person name="Magnuson J."/>
            <person name="Mondo S."/>
            <person name="Nolan M."/>
            <person name="Ohm R."/>
            <person name="Pangilinan J."/>
            <person name="Park H.-J."/>
            <person name="Ramirez L."/>
            <person name="Alfaro M."/>
            <person name="Sun H."/>
            <person name="Tritt A."/>
            <person name="Yoshinaga Y."/>
            <person name="Zwiers L.-H."/>
            <person name="Turgeon B.G."/>
            <person name="Goodwin S.B."/>
            <person name="Spatafora J.W."/>
            <person name="Crous P.W."/>
            <person name="Grigoriev I.V."/>
        </authorList>
    </citation>
    <scope>NUCLEOTIDE SEQUENCE</scope>
    <source>
        <strain evidence="2 4">CBS 781.70</strain>
    </source>
</reference>